<reference evidence="1" key="1">
    <citation type="submission" date="2018-05" db="EMBL/GenBank/DDBJ databases">
        <title>Bacterial isolates from healthy term breastfed infants carrying antibiotic resistance genes.</title>
        <authorList>
            <person name="Casaburi G."/>
        </authorList>
    </citation>
    <scope>NUCLEOTIDE SEQUENCE [LARGE SCALE GENOMIC DNA]</scope>
    <source>
        <strain evidence="1">7084_4</strain>
    </source>
</reference>
<proteinExistence type="predicted"/>
<gene>
    <name evidence="1" type="ORF">DMB90_27075</name>
</gene>
<dbReference type="EMBL" id="CP029752">
    <property type="protein sequence ID" value="QFG77102.1"/>
    <property type="molecule type" value="Genomic_DNA"/>
</dbReference>
<dbReference type="Gene3D" id="3.20.20.80">
    <property type="entry name" value="Glycosidases"/>
    <property type="match status" value="1"/>
</dbReference>
<accession>A0A5P6AB46</accession>
<name>A0A5P6AB46_RAOPL</name>
<dbReference type="AlphaFoldDB" id="A0A5P6AB46"/>
<protein>
    <submittedName>
        <fullName evidence="1">Uncharacterized protein</fullName>
    </submittedName>
</protein>
<sequence>MQINAERESAQGDSVLNDYKKMIQLRHKIPALVYGAYQDLNARDNTVYACTRIRAGSAIWS</sequence>
<evidence type="ECO:0000313" key="1">
    <source>
        <dbReference type="EMBL" id="QFG77102.1"/>
    </source>
</evidence>
<organism evidence="1">
    <name type="scientific">Raoultella planticola</name>
    <name type="common">Klebsiella planticola</name>
    <dbReference type="NCBI Taxonomy" id="575"/>
    <lineage>
        <taxon>Bacteria</taxon>
        <taxon>Pseudomonadati</taxon>
        <taxon>Pseudomonadota</taxon>
        <taxon>Gammaproteobacteria</taxon>
        <taxon>Enterobacterales</taxon>
        <taxon>Enterobacteriaceae</taxon>
        <taxon>Klebsiella/Raoultella group</taxon>
        <taxon>Raoultella</taxon>
    </lineage>
</organism>